<accession>A0ABQ6QPU9</accession>
<proteinExistence type="predicted"/>
<comment type="caution">
    <text evidence="2">The sequence shown here is derived from an EMBL/GenBank/DDBJ whole genome shotgun (WGS) entry which is preliminary data.</text>
</comment>
<name>A0ABQ6QPU9_9BACT</name>
<reference evidence="2 3" key="1">
    <citation type="journal article" date="2024" name="Arch. Microbiol.">
        <title>Corallococcus caeni sp. nov., a novel myxobacterium isolated from activated sludge.</title>
        <authorList>
            <person name="Tomita S."/>
            <person name="Nakai R."/>
            <person name="Kuroda K."/>
            <person name="Kurashita H."/>
            <person name="Hatamoto M."/>
            <person name="Yamaguchi T."/>
            <person name="Narihiro T."/>
        </authorList>
    </citation>
    <scope>NUCLEOTIDE SEQUENCE [LARGE SCALE GENOMIC DNA]</scope>
    <source>
        <strain evidence="2 3">NO1</strain>
    </source>
</reference>
<feature type="region of interest" description="Disordered" evidence="1">
    <location>
        <begin position="33"/>
        <end position="59"/>
    </location>
</feature>
<protein>
    <submittedName>
        <fullName evidence="2">Uncharacterized protein</fullName>
    </submittedName>
</protein>
<sequence>MARDFSAGLASVYCVLQPSSNVMEIIPSANGDAARAEEPQSNAAAQSAREDRFIQAMSG</sequence>
<dbReference type="EMBL" id="BTTX01000002">
    <property type="protein sequence ID" value="GMU06039.1"/>
    <property type="molecule type" value="Genomic_DNA"/>
</dbReference>
<evidence type="ECO:0000313" key="2">
    <source>
        <dbReference type="EMBL" id="GMU06039.1"/>
    </source>
</evidence>
<keyword evidence="3" id="KW-1185">Reference proteome</keyword>
<gene>
    <name evidence="2" type="ORF">ASNO1_22920</name>
</gene>
<evidence type="ECO:0000256" key="1">
    <source>
        <dbReference type="SAM" id="MobiDB-lite"/>
    </source>
</evidence>
<evidence type="ECO:0000313" key="3">
    <source>
        <dbReference type="Proteomes" id="UP001342631"/>
    </source>
</evidence>
<organism evidence="2 3">
    <name type="scientific">Corallococcus caeni</name>
    <dbReference type="NCBI Taxonomy" id="3082388"/>
    <lineage>
        <taxon>Bacteria</taxon>
        <taxon>Pseudomonadati</taxon>
        <taxon>Myxococcota</taxon>
        <taxon>Myxococcia</taxon>
        <taxon>Myxococcales</taxon>
        <taxon>Cystobacterineae</taxon>
        <taxon>Myxococcaceae</taxon>
        <taxon>Corallococcus</taxon>
    </lineage>
</organism>
<dbReference type="Proteomes" id="UP001342631">
    <property type="component" value="Unassembled WGS sequence"/>
</dbReference>